<protein>
    <submittedName>
        <fullName evidence="1">Uncharacterized protein</fullName>
    </submittedName>
</protein>
<reference evidence="1 2" key="1">
    <citation type="submission" date="2009-10" db="EMBL/GenBank/DDBJ databases">
        <authorList>
            <person name="Qin X."/>
            <person name="Bachman B."/>
            <person name="Battles P."/>
            <person name="Bell A."/>
            <person name="Bess C."/>
            <person name="Bickham C."/>
            <person name="Chaboub L."/>
            <person name="Chen D."/>
            <person name="Coyle M."/>
            <person name="Deiros D.R."/>
            <person name="Dinh H."/>
            <person name="Forbes L."/>
            <person name="Fowler G."/>
            <person name="Francisco L."/>
            <person name="Fu Q."/>
            <person name="Gubbala S."/>
            <person name="Hale W."/>
            <person name="Han Y."/>
            <person name="Hemphill L."/>
            <person name="Highlander S.K."/>
            <person name="Hirani K."/>
            <person name="Hogues M."/>
            <person name="Jackson L."/>
            <person name="Jakkamsetti A."/>
            <person name="Javaid M."/>
            <person name="Jiang H."/>
            <person name="Korchina V."/>
            <person name="Kovar C."/>
            <person name="Lara F."/>
            <person name="Lee S."/>
            <person name="Mata R."/>
            <person name="Mathew T."/>
            <person name="Moen C."/>
            <person name="Morales K."/>
            <person name="Munidasa M."/>
            <person name="Nazareth L."/>
            <person name="Ngo R."/>
            <person name="Nguyen L."/>
            <person name="Okwuonu G."/>
            <person name="Ongeri F."/>
            <person name="Patil S."/>
            <person name="Petrosino J."/>
            <person name="Pham C."/>
            <person name="Pham P."/>
            <person name="Pu L.-L."/>
            <person name="Puazo M."/>
            <person name="Raj R."/>
            <person name="Reid J."/>
            <person name="Rouhana J."/>
            <person name="Saada N."/>
            <person name="Shang Y."/>
            <person name="Simmons D."/>
            <person name="Thornton R."/>
            <person name="Warren J."/>
            <person name="Weissenberger G."/>
            <person name="Zhang J."/>
            <person name="Zhang L."/>
            <person name="Zhou C."/>
            <person name="Zhu D."/>
            <person name="Muzny D."/>
            <person name="Worley K."/>
            <person name="Gibbs R."/>
        </authorList>
    </citation>
    <scope>NUCLEOTIDE SEQUENCE [LARGE SCALE GENOMIC DNA]</scope>
    <source>
        <strain evidence="1 2">DSM 17361</strain>
    </source>
</reference>
<dbReference type="Proteomes" id="UP000003160">
    <property type="component" value="Unassembled WGS sequence"/>
</dbReference>
<keyword evidence="2" id="KW-1185">Reference proteome</keyword>
<evidence type="ECO:0000313" key="2">
    <source>
        <dbReference type="Proteomes" id="UP000003160"/>
    </source>
</evidence>
<dbReference type="HOGENOM" id="CLU_278452_0_0_10"/>
<dbReference type="eggNOG" id="COG0849">
    <property type="taxonomic scope" value="Bacteria"/>
</dbReference>
<name>D1PY88_9BACT</name>
<dbReference type="RefSeq" id="WP_007174026.1">
    <property type="nucleotide sequence ID" value="NZ_GG704781.1"/>
</dbReference>
<evidence type="ECO:0000313" key="1">
    <source>
        <dbReference type="EMBL" id="EFA43639.1"/>
    </source>
</evidence>
<dbReference type="OrthoDB" id="1028138at2"/>
<dbReference type="EMBL" id="ACKS01000076">
    <property type="protein sequence ID" value="EFA43639.1"/>
    <property type="molecule type" value="Genomic_DNA"/>
</dbReference>
<organism evidence="1 2">
    <name type="scientific">Hallella bergensis DSM 17361</name>
    <dbReference type="NCBI Taxonomy" id="585502"/>
    <lineage>
        <taxon>Bacteria</taxon>
        <taxon>Pseudomonadati</taxon>
        <taxon>Bacteroidota</taxon>
        <taxon>Bacteroidia</taxon>
        <taxon>Bacteroidales</taxon>
        <taxon>Prevotellaceae</taxon>
        <taxon>Hallella</taxon>
    </lineage>
</organism>
<accession>D1PY88</accession>
<dbReference type="AlphaFoldDB" id="D1PY88"/>
<comment type="caution">
    <text evidence="1">The sequence shown here is derived from an EMBL/GenBank/DDBJ whole genome shotgun (WGS) entry which is preliminary data.</text>
</comment>
<gene>
    <name evidence="1" type="ORF">HMPREF0645_1923</name>
</gene>
<proteinExistence type="predicted"/>
<sequence length="1156" mass="131886">MSKILSYNNKTTGEGWIALTNQYSADEINMISDPNGGLSAVPRTAIPSPFAQMDLVKNAFRRLAMNAHLHGELMDERLVGNALDVAQLFFNLPELRTKLRVVEWNKAAALQQLRTDPQHKLLGDTLEMFVNQDKEAFNFDRMNRIYFLVYGNQVIGSTSPVTLFMASPNARPNQFSIPVEQNVNLFDLTRPLYMRMPKFVKYIYALFTAYPDLKKLCSELNAYLITCFDLLSPELRQEILTDIGNPVAMDYENQDRALQYLKMCYDLSDEGIQALGIPFYCARQADIQAAIQNSDFRIEPSIVPHGERLPLVLQNHLNAPQTDAFHYITNDWDELTVIRPQDYAVEPEKRILPATSHQYPWLTDDDFFQPSLIKLDYTMDRDCFFNGNLTVGSRETDNADFLLPLSKTYFKYFTINDLQGTIAGRPRFELIHTQTGQQETVKAVLRIPVQKQGAFITLERTYVQAAGVDMRYDRENNRGYFLTIPFALSVFPFVKSPGLKQYNVQLVDRALGAIENCHLSLEFHKSVSNGDEVLPSLKRSRSLKSEKRVGADYYRLPGAFDYINVQLYDEWDNLMSEGVVCPRWAPNIAGHESFTFAVDFGTTNTHIECMRQGQMPEPLTAGSEAKERLLATLYNGEHILYDVIMKQEFLPDNIGQDYGFPQRTVLSESERLDVENIDEIVALGDANIPFIYEKESVGYGNRIVPNLKWSTEIATSKRVRAYLTELALLMRTKVLLENGDLSKTRLIWFYPLSMKVGNIRKLGEMWSKTFGDVFGVEATAQNLIQMPESVAPYYFYRGSSQFRGAAATVASIDIGGGSSDVVVFESNAKQPTILTSFRFAANALFGDGFSEVPHGDSNPMLVKYVDYFRRLFDADDDRYGELNGILEDILSKRKSEDINAFLFSVIQNKVVGDNDVFSYNQRLNEDGRLKIIFIYFYSTLIYYVARMMKHRGLDKPRSVMFSGTGSKVLDIVGSKRELDLLSEAIFERVYGNEYDSDGFSVVMERNEPKQITCRGALMQVRDSSGCASVEQLNQLMDSFDSNLKYNYSGINKEHLTYADMDNAEIRTSIVEAVKEFNDFFCRLCDDIHVVDRFLVDHQSLMKFKELVNKDLDHHLLNGWNFVNKNESEHNANDAIEDTVFFYPIIGSIRDNLIENL</sequence>